<protein>
    <submittedName>
        <fullName evidence="2">Uncharacterized protein</fullName>
    </submittedName>
</protein>
<accession>A0A8X6J018</accession>
<evidence type="ECO:0000313" key="3">
    <source>
        <dbReference type="Proteomes" id="UP000887116"/>
    </source>
</evidence>
<dbReference type="AlphaFoldDB" id="A0A8X6J018"/>
<name>A0A8X6J018_TRICU</name>
<proteinExistence type="predicted"/>
<feature type="transmembrane region" description="Helical" evidence="1">
    <location>
        <begin position="99"/>
        <end position="118"/>
    </location>
</feature>
<sequence length="130" mass="14825">MIAPRSYTAVQGYIKGFFGDRIDVDSPRHKVPMECATMREQRVSKSSEVYVDRIHSSSVKELSKKALNGNLQDAIPTLRSFVSVHWLVRQRFQAHMGVMLFNVLLLFCSFSLLLRPIACNNDIYTNCILS</sequence>
<keyword evidence="3" id="KW-1185">Reference proteome</keyword>
<gene>
    <name evidence="2" type="ORF">TNCT_203581</name>
</gene>
<keyword evidence="1" id="KW-0472">Membrane</keyword>
<keyword evidence="1" id="KW-1133">Transmembrane helix</keyword>
<reference evidence="2" key="1">
    <citation type="submission" date="2020-07" db="EMBL/GenBank/DDBJ databases">
        <title>Multicomponent nature underlies the extraordinary mechanical properties of spider dragline silk.</title>
        <authorList>
            <person name="Kono N."/>
            <person name="Nakamura H."/>
            <person name="Mori M."/>
            <person name="Yoshida Y."/>
            <person name="Ohtoshi R."/>
            <person name="Malay A.D."/>
            <person name="Moran D.A.P."/>
            <person name="Tomita M."/>
            <person name="Numata K."/>
            <person name="Arakawa K."/>
        </authorList>
    </citation>
    <scope>NUCLEOTIDE SEQUENCE</scope>
</reference>
<comment type="caution">
    <text evidence="2">The sequence shown here is derived from an EMBL/GenBank/DDBJ whole genome shotgun (WGS) entry which is preliminary data.</text>
</comment>
<evidence type="ECO:0000256" key="1">
    <source>
        <dbReference type="SAM" id="Phobius"/>
    </source>
</evidence>
<evidence type="ECO:0000313" key="2">
    <source>
        <dbReference type="EMBL" id="GFR14430.1"/>
    </source>
</evidence>
<dbReference type="EMBL" id="BMAO01017256">
    <property type="protein sequence ID" value="GFR14430.1"/>
    <property type="molecule type" value="Genomic_DNA"/>
</dbReference>
<organism evidence="2 3">
    <name type="scientific">Trichonephila clavata</name>
    <name type="common">Joro spider</name>
    <name type="synonym">Nephila clavata</name>
    <dbReference type="NCBI Taxonomy" id="2740835"/>
    <lineage>
        <taxon>Eukaryota</taxon>
        <taxon>Metazoa</taxon>
        <taxon>Ecdysozoa</taxon>
        <taxon>Arthropoda</taxon>
        <taxon>Chelicerata</taxon>
        <taxon>Arachnida</taxon>
        <taxon>Araneae</taxon>
        <taxon>Araneomorphae</taxon>
        <taxon>Entelegynae</taxon>
        <taxon>Araneoidea</taxon>
        <taxon>Nephilidae</taxon>
        <taxon>Trichonephila</taxon>
    </lineage>
</organism>
<keyword evidence="1" id="KW-0812">Transmembrane</keyword>
<dbReference type="Proteomes" id="UP000887116">
    <property type="component" value="Unassembled WGS sequence"/>
</dbReference>